<dbReference type="AlphaFoldDB" id="A0A9P3Q141"/>
<sequence length="406" mass="45325">MPPPEMHPIPEEIIDLFMEELHDEVETMKNCALVSRTFLTSARRQLFSTVVLRSEDQFLGFSSLIAQNLRISVHVRRLLVSRSSYLPMIPQRLQSIISTFSAIRASLREVQVGYTHSVKNHSFRALPIELQDAFLDLFASPNLEIIIIGDFYDLPFPRLARFTQLRELGIGCQGDAESSTPEAVPLVPQDCPPWNLHTLRINCGVCAAAILHTSRLSSIRSLTVGRQVPVATLCSLLRAVGRSMDHLHWTPPGTLLTVESDFAAAKNVSLPDLKSLVLSAPGSGGISQTMAFFVSLLSRAADSAATERALQDVTFGLHMRGPWSYPVQFDAPGLEAALRHPRYPKLGRVTFRIAVRPRDKRLAEFLRTIVQALPSFHSSGMLEVWCNSERKIPQDSPSRDDYHVKR</sequence>
<dbReference type="OrthoDB" id="2788229at2759"/>
<organism evidence="1 2">
    <name type="scientific">Lyophyllum shimeji</name>
    <name type="common">Hon-shimeji</name>
    <name type="synonym">Tricholoma shimeji</name>
    <dbReference type="NCBI Taxonomy" id="47721"/>
    <lineage>
        <taxon>Eukaryota</taxon>
        <taxon>Fungi</taxon>
        <taxon>Dikarya</taxon>
        <taxon>Basidiomycota</taxon>
        <taxon>Agaricomycotina</taxon>
        <taxon>Agaricomycetes</taxon>
        <taxon>Agaricomycetidae</taxon>
        <taxon>Agaricales</taxon>
        <taxon>Tricholomatineae</taxon>
        <taxon>Lyophyllaceae</taxon>
        <taxon>Lyophyllum</taxon>
    </lineage>
</organism>
<evidence type="ECO:0000313" key="1">
    <source>
        <dbReference type="EMBL" id="GLB45259.1"/>
    </source>
</evidence>
<keyword evidence="2" id="KW-1185">Reference proteome</keyword>
<proteinExistence type="predicted"/>
<evidence type="ECO:0000313" key="2">
    <source>
        <dbReference type="Proteomes" id="UP001063166"/>
    </source>
</evidence>
<protein>
    <submittedName>
        <fullName evidence="1">Uncharacterized protein</fullName>
    </submittedName>
</protein>
<comment type="caution">
    <text evidence="1">The sequence shown here is derived from an EMBL/GenBank/DDBJ whole genome shotgun (WGS) entry which is preliminary data.</text>
</comment>
<dbReference type="EMBL" id="BRPK01000021">
    <property type="protein sequence ID" value="GLB45259.1"/>
    <property type="molecule type" value="Genomic_DNA"/>
</dbReference>
<name>A0A9P3Q141_LYOSH</name>
<gene>
    <name evidence="1" type="ORF">LshimejAT787_2100190</name>
</gene>
<dbReference type="Proteomes" id="UP001063166">
    <property type="component" value="Unassembled WGS sequence"/>
</dbReference>
<reference evidence="1" key="1">
    <citation type="submission" date="2022-07" db="EMBL/GenBank/DDBJ databases">
        <title>The genome of Lyophyllum shimeji provides insight into the initial evolution of ectomycorrhizal fungal genome.</title>
        <authorList>
            <person name="Kobayashi Y."/>
            <person name="Shibata T."/>
            <person name="Hirakawa H."/>
            <person name="Shigenobu S."/>
            <person name="Nishiyama T."/>
            <person name="Yamada A."/>
            <person name="Hasebe M."/>
            <person name="Kawaguchi M."/>
        </authorList>
    </citation>
    <scope>NUCLEOTIDE SEQUENCE</scope>
    <source>
        <strain evidence="1">AT787</strain>
    </source>
</reference>
<accession>A0A9P3Q141</accession>